<evidence type="ECO:0000256" key="2">
    <source>
        <dbReference type="SAM" id="MobiDB-lite"/>
    </source>
</evidence>
<feature type="region of interest" description="Disordered" evidence="2">
    <location>
        <begin position="61"/>
        <end position="128"/>
    </location>
</feature>
<protein>
    <submittedName>
        <fullName evidence="3">Uncharacterized protein</fullName>
    </submittedName>
</protein>
<name>A0A819T6D2_9BILA</name>
<feature type="compositionally biased region" description="Polar residues" evidence="2">
    <location>
        <begin position="77"/>
        <end position="94"/>
    </location>
</feature>
<comment type="caution">
    <text evidence="3">The sequence shown here is derived from an EMBL/GenBank/DDBJ whole genome shotgun (WGS) entry which is preliminary data.</text>
</comment>
<proteinExistence type="predicted"/>
<gene>
    <name evidence="3" type="ORF">OXD698_LOCUS33862</name>
</gene>
<evidence type="ECO:0000313" key="4">
    <source>
        <dbReference type="Proteomes" id="UP000663844"/>
    </source>
</evidence>
<feature type="coiled-coil region" evidence="1">
    <location>
        <begin position="193"/>
        <end position="269"/>
    </location>
</feature>
<organism evidence="3 4">
    <name type="scientific">Adineta steineri</name>
    <dbReference type="NCBI Taxonomy" id="433720"/>
    <lineage>
        <taxon>Eukaryota</taxon>
        <taxon>Metazoa</taxon>
        <taxon>Spiralia</taxon>
        <taxon>Gnathifera</taxon>
        <taxon>Rotifera</taxon>
        <taxon>Eurotatoria</taxon>
        <taxon>Bdelloidea</taxon>
        <taxon>Adinetida</taxon>
        <taxon>Adinetidae</taxon>
        <taxon>Adineta</taxon>
    </lineage>
</organism>
<sequence length="397" mass="44762">MQQVRSNRDSSHESTNRGTGPLIAVRTDLSTLLNDYTSSQKNQNDRLESLEREIASLKGSVKQAFVPPSNEHEVNRAGTTKKSPTLHPVSNRSMSAPRIPSTMNGRKVSNDEQPSPPIVSTNDGPFSRPLPLAPVNRSRSFNDNTLHPPSSPLTNNAFDETNLLRSHKAHLEQVLRKDAPPFSDVRIPNYISIEDVLKSNEQLLLENDRLRSELNRLRTESILLLRSMRSPAGNEPNLGNERISAERERQELAIELARQVEENKRLRRSLLSQSAKFVTLRQLTNPSEASLQTFDDHHNVPKSAPHPTLSFNKSQQQQQQHQQQSKSTRLVLANRGHTRTQSFNHGSHDPFKQLFVESDKFFGNPSRNSFGQCQGNSTFVGFDNFSDNKPHAEDSYS</sequence>
<accession>A0A819T6D2</accession>
<evidence type="ECO:0000256" key="1">
    <source>
        <dbReference type="SAM" id="Coils"/>
    </source>
</evidence>
<feature type="region of interest" description="Disordered" evidence="2">
    <location>
        <begin position="1"/>
        <end position="23"/>
    </location>
</feature>
<dbReference type="Proteomes" id="UP000663844">
    <property type="component" value="Unassembled WGS sequence"/>
</dbReference>
<dbReference type="EMBL" id="CAJOAZ010004749">
    <property type="protein sequence ID" value="CAF4073587.1"/>
    <property type="molecule type" value="Genomic_DNA"/>
</dbReference>
<dbReference type="AlphaFoldDB" id="A0A819T6D2"/>
<reference evidence="3" key="1">
    <citation type="submission" date="2021-02" db="EMBL/GenBank/DDBJ databases">
        <authorList>
            <person name="Nowell W R."/>
        </authorList>
    </citation>
    <scope>NUCLEOTIDE SEQUENCE</scope>
</reference>
<feature type="region of interest" description="Disordered" evidence="2">
    <location>
        <begin position="292"/>
        <end position="328"/>
    </location>
</feature>
<keyword evidence="1" id="KW-0175">Coiled coil</keyword>
<evidence type="ECO:0000313" key="3">
    <source>
        <dbReference type="EMBL" id="CAF4073587.1"/>
    </source>
</evidence>
<feature type="compositionally biased region" description="Basic and acidic residues" evidence="2">
    <location>
        <begin position="1"/>
        <end position="15"/>
    </location>
</feature>
<feature type="compositionally biased region" description="Low complexity" evidence="2">
    <location>
        <begin position="315"/>
        <end position="324"/>
    </location>
</feature>
<feature type="coiled-coil region" evidence="1">
    <location>
        <begin position="33"/>
        <end position="60"/>
    </location>
</feature>